<reference evidence="7 8" key="1">
    <citation type="submission" date="2018-06" db="EMBL/GenBank/DDBJ databases">
        <title>Genomic Encyclopedia of Type Strains, Phase IV (KMG-IV): sequencing the most valuable type-strain genomes for metagenomic binning, comparative biology and taxonomic classification.</title>
        <authorList>
            <person name="Goeker M."/>
        </authorList>
    </citation>
    <scope>NUCLEOTIDE SEQUENCE [LARGE SCALE GENOMIC DNA]</scope>
    <source>
        <strain evidence="7 8">DSM 24875</strain>
    </source>
</reference>
<evidence type="ECO:0000256" key="5">
    <source>
        <dbReference type="RuleBase" id="RU362118"/>
    </source>
</evidence>
<evidence type="ECO:0000313" key="8">
    <source>
        <dbReference type="Proteomes" id="UP000253529"/>
    </source>
</evidence>
<dbReference type="Gene3D" id="3.90.1150.10">
    <property type="entry name" value="Aspartate Aminotransferase, domain 1"/>
    <property type="match status" value="1"/>
</dbReference>
<proteinExistence type="inferred from homology"/>
<keyword evidence="3 4" id="KW-0663">Pyridoxal phosphate</keyword>
<dbReference type="InterPro" id="IPR000277">
    <property type="entry name" value="Cys/Met-Metab_PyrdxlP-dep_enz"/>
</dbReference>
<evidence type="ECO:0000256" key="3">
    <source>
        <dbReference type="ARBA" id="ARBA00022898"/>
    </source>
</evidence>
<evidence type="ECO:0000256" key="1">
    <source>
        <dbReference type="ARBA" id="ARBA00001933"/>
    </source>
</evidence>
<dbReference type="InterPro" id="IPR015424">
    <property type="entry name" value="PyrdxlP-dep_Trfase"/>
</dbReference>
<sequence>MSDFNNGRAAGLSTRAIHGRQKPEPATGAVITPIFATSTFVQSSPGVNTGWEYSRSGNPTRAAFEAALAELEGGAAGFAFASGLAAEAAVLELLDHGAHVVASDDLYGGSWRLFHRVRERSAGLTVTHVDASDAAAIEAAITPATRMIWVETPGNPLLRIADLAAIAAIGRQRGILTVADNTFASPVVQRPLEFGLDIVVHSVTKYVSGHSDIVGGAAIVRDDPDLVERLRFLQNATGGVLDPFSSFLALRGLRTLPLRMERHAANALAVARFLETHPKVARVSYPGLASHPQHNLAARQMSSGGGMVSFFARGGPEGAVRALERVRYFALAESLGGVESLVSHPWTMSHASIPEPLRRAAGITPELVRLSVGIEDASDLIGDLDQALEAA</sequence>
<dbReference type="OrthoDB" id="9805807at2"/>
<dbReference type="AlphaFoldDB" id="A0A366FSD8"/>
<dbReference type="InterPro" id="IPR015422">
    <property type="entry name" value="PyrdxlP-dep_Trfase_small"/>
</dbReference>
<dbReference type="GO" id="GO:0030170">
    <property type="term" value="F:pyridoxal phosphate binding"/>
    <property type="evidence" value="ECO:0007669"/>
    <property type="project" value="InterPro"/>
</dbReference>
<keyword evidence="8" id="KW-1185">Reference proteome</keyword>
<dbReference type="Gene3D" id="3.40.640.10">
    <property type="entry name" value="Type I PLP-dependent aspartate aminotransferase-like (Major domain)"/>
    <property type="match status" value="1"/>
</dbReference>
<dbReference type="EMBL" id="QNRK01000002">
    <property type="protein sequence ID" value="RBP17604.1"/>
    <property type="molecule type" value="Genomic_DNA"/>
</dbReference>
<dbReference type="GO" id="GO:0019346">
    <property type="term" value="P:transsulfuration"/>
    <property type="evidence" value="ECO:0007669"/>
    <property type="project" value="InterPro"/>
</dbReference>
<dbReference type="SUPFAM" id="SSF53383">
    <property type="entry name" value="PLP-dependent transferases"/>
    <property type="match status" value="1"/>
</dbReference>
<organism evidence="7 8">
    <name type="scientific">Roseiarcus fermentans</name>
    <dbReference type="NCBI Taxonomy" id="1473586"/>
    <lineage>
        <taxon>Bacteria</taxon>
        <taxon>Pseudomonadati</taxon>
        <taxon>Pseudomonadota</taxon>
        <taxon>Alphaproteobacteria</taxon>
        <taxon>Hyphomicrobiales</taxon>
        <taxon>Roseiarcaceae</taxon>
        <taxon>Roseiarcus</taxon>
    </lineage>
</organism>
<dbReference type="FunFam" id="3.90.1150.10:FF:000008">
    <property type="entry name" value="Cystathionine gamma-synthase"/>
    <property type="match status" value="1"/>
</dbReference>
<dbReference type="GO" id="GO:0004123">
    <property type="term" value="F:cystathionine gamma-lyase activity"/>
    <property type="evidence" value="ECO:0007669"/>
    <property type="project" value="TreeGrafter"/>
</dbReference>
<evidence type="ECO:0000313" key="7">
    <source>
        <dbReference type="EMBL" id="RBP17604.1"/>
    </source>
</evidence>
<evidence type="ECO:0000256" key="6">
    <source>
        <dbReference type="SAM" id="MobiDB-lite"/>
    </source>
</evidence>
<dbReference type="PANTHER" id="PTHR11808">
    <property type="entry name" value="TRANS-SULFURATION ENZYME FAMILY MEMBER"/>
    <property type="match status" value="1"/>
</dbReference>
<comment type="similarity">
    <text evidence="2 5">Belongs to the trans-sulfuration enzymes family.</text>
</comment>
<feature type="modified residue" description="N6-(pyridoxal phosphate)lysine" evidence="4">
    <location>
        <position position="205"/>
    </location>
</feature>
<dbReference type="RefSeq" id="WP_113887561.1">
    <property type="nucleotide sequence ID" value="NZ_QNRK01000002.1"/>
</dbReference>
<evidence type="ECO:0000256" key="4">
    <source>
        <dbReference type="PIRSR" id="PIRSR001434-2"/>
    </source>
</evidence>
<gene>
    <name evidence="7" type="ORF">DFR50_10296</name>
</gene>
<evidence type="ECO:0000256" key="2">
    <source>
        <dbReference type="ARBA" id="ARBA00009077"/>
    </source>
</evidence>
<dbReference type="GO" id="GO:0005737">
    <property type="term" value="C:cytoplasm"/>
    <property type="evidence" value="ECO:0007669"/>
    <property type="project" value="TreeGrafter"/>
</dbReference>
<keyword evidence="7" id="KW-0456">Lyase</keyword>
<dbReference type="Pfam" id="PF01053">
    <property type="entry name" value="Cys_Met_Meta_PP"/>
    <property type="match status" value="1"/>
</dbReference>
<dbReference type="CDD" id="cd00614">
    <property type="entry name" value="CGS_like"/>
    <property type="match status" value="1"/>
</dbReference>
<dbReference type="Proteomes" id="UP000253529">
    <property type="component" value="Unassembled WGS sequence"/>
</dbReference>
<dbReference type="GO" id="GO:0003962">
    <property type="term" value="F:cystathionine gamma-synthase activity"/>
    <property type="evidence" value="ECO:0007669"/>
    <property type="project" value="TreeGrafter"/>
</dbReference>
<dbReference type="PIRSF" id="PIRSF001434">
    <property type="entry name" value="CGS"/>
    <property type="match status" value="1"/>
</dbReference>
<comment type="cofactor">
    <cofactor evidence="1 5">
        <name>pyridoxal 5'-phosphate</name>
        <dbReference type="ChEBI" id="CHEBI:597326"/>
    </cofactor>
</comment>
<comment type="caution">
    <text evidence="7">The sequence shown here is derived from an EMBL/GenBank/DDBJ whole genome shotgun (WGS) entry which is preliminary data.</text>
</comment>
<protein>
    <submittedName>
        <fullName evidence="7">Cystathionine gamma-lyase</fullName>
    </submittedName>
</protein>
<dbReference type="GO" id="GO:0019343">
    <property type="term" value="P:cysteine biosynthetic process via cystathionine"/>
    <property type="evidence" value="ECO:0007669"/>
    <property type="project" value="TreeGrafter"/>
</dbReference>
<name>A0A366FSD8_9HYPH</name>
<accession>A0A366FSD8</accession>
<dbReference type="FunFam" id="3.40.640.10:FF:000009">
    <property type="entry name" value="Cystathionine gamma-synthase homolog"/>
    <property type="match status" value="1"/>
</dbReference>
<dbReference type="PANTHER" id="PTHR11808:SF15">
    <property type="entry name" value="CYSTATHIONINE GAMMA-LYASE"/>
    <property type="match status" value="1"/>
</dbReference>
<dbReference type="InterPro" id="IPR015421">
    <property type="entry name" value="PyrdxlP-dep_Trfase_major"/>
</dbReference>
<feature type="region of interest" description="Disordered" evidence="6">
    <location>
        <begin position="1"/>
        <end position="24"/>
    </location>
</feature>